<keyword evidence="2" id="KW-1185">Reference proteome</keyword>
<name>A0A897MTK3_9EURY</name>
<evidence type="ECO:0000313" key="1">
    <source>
        <dbReference type="EMBL" id="QSG03854.1"/>
    </source>
</evidence>
<sequence>MDPFTIAGVSGVLLLTLCLGTVVHEYTHALALRAFGIEYRIDWLGGRKGIGRLRAGVLGTWASVTPQLSDGTSVAGLRVAALMPLTLTIPFVLVAVGIVSDPLATGSPYVIAAAVAWLACALPSPQDFSTVWYAHRLVDEETSAKRDSC</sequence>
<dbReference type="RefSeq" id="WP_238477895.1">
    <property type="nucleotide sequence ID" value="NZ_CP064786.1"/>
</dbReference>
<dbReference type="EMBL" id="CP064786">
    <property type="protein sequence ID" value="QSG03854.1"/>
    <property type="molecule type" value="Genomic_DNA"/>
</dbReference>
<gene>
    <name evidence="1" type="ORF">AArcS_2658</name>
</gene>
<accession>A0A897MTK3</accession>
<proteinExistence type="predicted"/>
<dbReference type="GeneID" id="70686040"/>
<evidence type="ECO:0000313" key="2">
    <source>
        <dbReference type="Proteomes" id="UP000663586"/>
    </source>
</evidence>
<dbReference type="Proteomes" id="UP000663586">
    <property type="component" value="Chromosome"/>
</dbReference>
<dbReference type="AlphaFoldDB" id="A0A897MTK3"/>
<protein>
    <submittedName>
        <fullName evidence="1">Putative membrane protein</fullName>
    </submittedName>
</protein>
<organism evidence="1 2">
    <name type="scientific">Natranaeroarchaeum sulfidigenes</name>
    <dbReference type="NCBI Taxonomy" id="2784880"/>
    <lineage>
        <taxon>Archaea</taxon>
        <taxon>Methanobacteriati</taxon>
        <taxon>Methanobacteriota</taxon>
        <taxon>Stenosarchaea group</taxon>
        <taxon>Halobacteria</taxon>
        <taxon>Halobacteriales</taxon>
        <taxon>Natronoarchaeaceae</taxon>
        <taxon>Natranaeroarchaeum</taxon>
    </lineage>
</organism>
<reference evidence="1" key="1">
    <citation type="submission" date="2020-11" db="EMBL/GenBank/DDBJ databases">
        <title>Carbohydrate-dependent, anaerobic sulfur respiration: A novel catabolism in halophilic archaea.</title>
        <authorList>
            <person name="Sorokin D.Y."/>
            <person name="Messina E."/>
            <person name="Smedile F."/>
            <person name="La Cono V."/>
            <person name="Hallsworth J.E."/>
            <person name="Yakimov M.M."/>
        </authorList>
    </citation>
    <scope>NUCLEOTIDE SEQUENCE</scope>
    <source>
        <strain evidence="1">AArc-S</strain>
    </source>
</reference>
<dbReference type="KEGG" id="hara:AArcS_2658"/>